<evidence type="ECO:0000256" key="1">
    <source>
        <dbReference type="ARBA" id="ARBA00022737"/>
    </source>
</evidence>
<dbReference type="Pfam" id="PF12796">
    <property type="entry name" value="Ank_2"/>
    <property type="match status" value="1"/>
</dbReference>
<keyword evidence="1" id="KW-0677">Repeat</keyword>
<dbReference type="Proteomes" id="UP000319160">
    <property type="component" value="Unassembled WGS sequence"/>
</dbReference>
<evidence type="ECO:0000313" key="3">
    <source>
        <dbReference type="EMBL" id="TRX93457.1"/>
    </source>
</evidence>
<dbReference type="OrthoDB" id="4772757at2759"/>
<dbReference type="STRING" id="2512241.A0A553HZS5"/>
<proteinExistence type="predicted"/>
<evidence type="ECO:0000313" key="4">
    <source>
        <dbReference type="Proteomes" id="UP000319160"/>
    </source>
</evidence>
<dbReference type="Gene3D" id="1.25.40.20">
    <property type="entry name" value="Ankyrin repeat-containing domain"/>
    <property type="match status" value="1"/>
</dbReference>
<evidence type="ECO:0000256" key="2">
    <source>
        <dbReference type="ARBA" id="ARBA00023043"/>
    </source>
</evidence>
<dbReference type="AlphaFoldDB" id="A0A553HZS5"/>
<dbReference type="EMBL" id="VFLP01000029">
    <property type="protein sequence ID" value="TRX93457.1"/>
    <property type="molecule type" value="Genomic_DNA"/>
</dbReference>
<dbReference type="SUPFAM" id="SSF48403">
    <property type="entry name" value="Ankyrin repeat"/>
    <property type="match status" value="1"/>
</dbReference>
<accession>A0A553HZS5</accession>
<dbReference type="PANTHER" id="PTHR24126">
    <property type="entry name" value="ANKYRIN REPEAT, PH AND SEC7 DOMAIN CONTAINING PROTEIN SECG-RELATED"/>
    <property type="match status" value="1"/>
</dbReference>
<keyword evidence="4" id="KW-1185">Reference proteome</keyword>
<comment type="caution">
    <text evidence="3">The sequence shown here is derived from an EMBL/GenBank/DDBJ whole genome shotgun (WGS) entry which is preliminary data.</text>
</comment>
<gene>
    <name evidence="3" type="ORF">FHL15_005732</name>
</gene>
<dbReference type="InterPro" id="IPR002110">
    <property type="entry name" value="Ankyrin_rpt"/>
</dbReference>
<dbReference type="InterPro" id="IPR036770">
    <property type="entry name" value="Ankyrin_rpt-contain_sf"/>
</dbReference>
<sequence length="474" mass="53070">MPWTNISNEVIHCILVLAVRARGFKRAIRLRLVSRTWNAAVEHAIFDSGILDEDGLITQAFSRDVDLTFWQRYLAYRALHNTKRLSLRLALIRRVAECIVDLRGRSADESQRKKDLAECVDDICHATLLFRGVSGHSDSYLVPEEYPTTTIDRDGASFQRALMAAIAYTNDSNLARQLPSLRSTDATSKKAGCFANLVDTSLHINRGGREGIYAFPFDPYSAAAYKGNIIFLSRLLESEPVINESRDHRAAIIYNAAWGNQMEMLELALGSTFNSDSPDFATLRDSLVTSLGRTTSIDIFRRCYELVKDHLQHPCRVSDVAYRHKWLSARFDGAAQRGAVALMEYIAQLGASVNGRFSDDEDEFCSPISLAALNGHEKAVKWLLSKGAALDRSLHAAVMHGSCSIVQLLLEHGAIHDHNTVQRSLVETIKMENEALYRLLVVYGARFDQSTMEKATQIAETEQLDSMKKLLEEV</sequence>
<keyword evidence="2" id="KW-0040">ANK repeat</keyword>
<protein>
    <submittedName>
        <fullName evidence="3">Uncharacterized protein</fullName>
    </submittedName>
</protein>
<dbReference type="PANTHER" id="PTHR24126:SF14">
    <property type="entry name" value="ANK_REP_REGION DOMAIN-CONTAINING PROTEIN"/>
    <property type="match status" value="1"/>
</dbReference>
<name>A0A553HZS5_9PEZI</name>
<reference evidence="4" key="1">
    <citation type="submission" date="2019-06" db="EMBL/GenBank/DDBJ databases">
        <title>Draft genome sequence of the griseofulvin-producing fungus Xylaria cubensis strain G536.</title>
        <authorList>
            <person name="Mead M.E."/>
            <person name="Raja H.A."/>
            <person name="Steenwyk J.L."/>
            <person name="Knowles S.L."/>
            <person name="Oberlies N.H."/>
            <person name="Rokas A."/>
        </authorList>
    </citation>
    <scope>NUCLEOTIDE SEQUENCE [LARGE SCALE GENOMIC DNA]</scope>
    <source>
        <strain evidence="4">G536</strain>
    </source>
</reference>
<dbReference type="SMART" id="SM00248">
    <property type="entry name" value="ANK"/>
    <property type="match status" value="2"/>
</dbReference>
<organism evidence="3 4">
    <name type="scientific">Xylaria flabelliformis</name>
    <dbReference type="NCBI Taxonomy" id="2512241"/>
    <lineage>
        <taxon>Eukaryota</taxon>
        <taxon>Fungi</taxon>
        <taxon>Dikarya</taxon>
        <taxon>Ascomycota</taxon>
        <taxon>Pezizomycotina</taxon>
        <taxon>Sordariomycetes</taxon>
        <taxon>Xylariomycetidae</taxon>
        <taxon>Xylariales</taxon>
        <taxon>Xylariaceae</taxon>
        <taxon>Xylaria</taxon>
    </lineage>
</organism>